<protein>
    <submittedName>
        <fullName evidence="3">Glycosyl transferase</fullName>
    </submittedName>
</protein>
<feature type="domain" description="Glycosyl transferase family 1" evidence="1">
    <location>
        <begin position="227"/>
        <end position="399"/>
    </location>
</feature>
<feature type="domain" description="Glycosyltransferase subfamily 4-like N-terminal" evidence="2">
    <location>
        <begin position="59"/>
        <end position="214"/>
    </location>
</feature>
<keyword evidence="4" id="KW-1185">Reference proteome</keyword>
<gene>
    <name evidence="3" type="ORF">MHA02_01170</name>
</gene>
<evidence type="ECO:0000259" key="2">
    <source>
        <dbReference type="Pfam" id="PF13439"/>
    </source>
</evidence>
<dbReference type="CDD" id="cd03819">
    <property type="entry name" value="GT4_WavL-like"/>
    <property type="match status" value="1"/>
</dbReference>
<organism evidence="3 4">
    <name type="scientific">Methylobacterium haplocladii</name>
    <dbReference type="NCBI Taxonomy" id="1176176"/>
    <lineage>
        <taxon>Bacteria</taxon>
        <taxon>Pseudomonadati</taxon>
        <taxon>Pseudomonadota</taxon>
        <taxon>Alphaproteobacteria</taxon>
        <taxon>Hyphomicrobiales</taxon>
        <taxon>Methylobacteriaceae</taxon>
        <taxon>Methylobacterium</taxon>
    </lineage>
</organism>
<dbReference type="InterPro" id="IPR001296">
    <property type="entry name" value="Glyco_trans_1"/>
</dbReference>
<dbReference type="AlphaFoldDB" id="A0A512IJ49"/>
<proteinExistence type="predicted"/>
<dbReference type="GO" id="GO:0016757">
    <property type="term" value="F:glycosyltransferase activity"/>
    <property type="evidence" value="ECO:0007669"/>
    <property type="project" value="InterPro"/>
</dbReference>
<evidence type="ECO:0000313" key="4">
    <source>
        <dbReference type="Proteomes" id="UP000321258"/>
    </source>
</evidence>
<dbReference type="Pfam" id="PF13439">
    <property type="entry name" value="Glyco_transf_4"/>
    <property type="match status" value="1"/>
</dbReference>
<accession>A0A512IJ49</accession>
<keyword evidence="3" id="KW-0808">Transferase</keyword>
<dbReference type="Pfam" id="PF00534">
    <property type="entry name" value="Glycos_transf_1"/>
    <property type="match status" value="1"/>
</dbReference>
<dbReference type="Gene3D" id="3.40.50.2000">
    <property type="entry name" value="Glycogen Phosphorylase B"/>
    <property type="match status" value="2"/>
</dbReference>
<comment type="caution">
    <text evidence="3">The sequence shown here is derived from an EMBL/GenBank/DDBJ whole genome shotgun (WGS) entry which is preliminary data.</text>
</comment>
<dbReference type="PANTHER" id="PTHR12526">
    <property type="entry name" value="GLYCOSYLTRANSFERASE"/>
    <property type="match status" value="1"/>
</dbReference>
<evidence type="ECO:0000259" key="1">
    <source>
        <dbReference type="Pfam" id="PF00534"/>
    </source>
</evidence>
<evidence type="ECO:0000313" key="3">
    <source>
        <dbReference type="EMBL" id="GEO97729.1"/>
    </source>
</evidence>
<dbReference type="SUPFAM" id="SSF53756">
    <property type="entry name" value="UDP-Glycosyltransferase/glycogen phosphorylase"/>
    <property type="match status" value="1"/>
</dbReference>
<dbReference type="InterPro" id="IPR028098">
    <property type="entry name" value="Glyco_trans_4-like_N"/>
</dbReference>
<name>A0A512IJ49_9HYPH</name>
<dbReference type="EMBL" id="BJZT01000002">
    <property type="protein sequence ID" value="GEO97729.1"/>
    <property type="molecule type" value="Genomic_DNA"/>
</dbReference>
<dbReference type="Proteomes" id="UP000321258">
    <property type="component" value="Unassembled WGS sequence"/>
</dbReference>
<reference evidence="3 4" key="1">
    <citation type="submission" date="2019-07" db="EMBL/GenBank/DDBJ databases">
        <title>Whole genome shotgun sequence of Methylobacterium haplocladii NBRC 107714.</title>
        <authorList>
            <person name="Hosoyama A."/>
            <person name="Uohara A."/>
            <person name="Ohji S."/>
            <person name="Ichikawa N."/>
        </authorList>
    </citation>
    <scope>NUCLEOTIDE SEQUENCE [LARGE SCALE GENOMIC DNA]</scope>
    <source>
        <strain evidence="3 4">NBRC 107714</strain>
    </source>
</reference>
<sequence length="434" mass="45701">MPQSRPIRGRAAGDRTLQHRGRAGGAFAMSDAIRSAFPSEAVPLAGRTILQIIPALDAGGAERTTVDVAEAIAAAGGRALVATEGGRLVGELQAKGGVWLPFPANSKNPAAMAVNVFKLAGLCRREGVGLIHARSRAPAWVALGAARRLRLPFVTTYHGSYSGLSGVKVLYNSVMARGDVVIANSHYTADLIRNRHPDQAKNRVRVIHRGTDLSTFNPGAVAAGRVEALRRSWGVPAHERIILLAARLTAWKGQRVLIEAAALLRDRGLKDIAVVLAGDAQGRAAYERELDALVAARGLDGIVRRVGHCTDMPAAFRAASVVAVPSIEPEAFGRSAVEAQALGTPVVVTDIGAVPETVLAPPDVEPSRRTGWRVPPNDPAALAAALGELLALGASARDALALRARAHVETHFSLETMVADTLDVYEGLLRPRPA</sequence>